<organism evidence="2 3">
    <name type="scientific">Bifidobacterium amazonense</name>
    <dbReference type="NCBI Taxonomy" id="2809027"/>
    <lineage>
        <taxon>Bacteria</taxon>
        <taxon>Bacillati</taxon>
        <taxon>Actinomycetota</taxon>
        <taxon>Actinomycetes</taxon>
        <taxon>Bifidobacteriales</taxon>
        <taxon>Bifidobacteriaceae</taxon>
        <taxon>Bifidobacterium</taxon>
    </lineage>
</organism>
<gene>
    <name evidence="2" type="ORF">JS533_009060</name>
</gene>
<dbReference type="EMBL" id="JAFEJT020000038">
    <property type="protein sequence ID" value="MCH9276413.1"/>
    <property type="molecule type" value="Genomic_DNA"/>
</dbReference>
<proteinExistence type="predicted"/>
<reference evidence="2 3" key="2">
    <citation type="journal article" date="2021" name="Syst. Appl. Microbiol.">
        <title>Phylogenetic classification of ten novel species belonging to the genus Bifidobacterium comprising B. phasiani sp. nov., B. pongonis sp. nov., B. saguinibicoloris sp. nov., B. colobi sp. nov., B. simiiventris sp. nov., B. santillanense sp. nov., B. miconis sp. nov., B. amazonense sp. nov., B. pluvialisilvae sp. nov., and B. miconisargentati sp. nov.</title>
        <authorList>
            <person name="Lugli G.A."/>
            <person name="Calvete-Torre I."/>
            <person name="Alessandri G."/>
            <person name="Milani C."/>
            <person name="Turroni F."/>
            <person name="Laiolo P."/>
            <person name="Ossiprandi M.C."/>
            <person name="Margolles A."/>
            <person name="Ruiz L."/>
            <person name="Ventura M."/>
        </authorList>
    </citation>
    <scope>NUCLEOTIDE SEQUENCE [LARGE SCALE GENOMIC DNA]</scope>
    <source>
        <strain evidence="2 3">MA1</strain>
    </source>
</reference>
<comment type="caution">
    <text evidence="2">The sequence shown here is derived from an EMBL/GenBank/DDBJ whole genome shotgun (WGS) entry which is preliminary data.</text>
</comment>
<sequence>MNDNNDAERRSVYENAYRRELDQSMRDVETAYETEVSRLIAEGWDADAAKNEAREAVRPMREQAEQAAEREGREAVADFDRWN</sequence>
<evidence type="ECO:0000256" key="1">
    <source>
        <dbReference type="SAM" id="MobiDB-lite"/>
    </source>
</evidence>
<name>A0ABS9VWC9_9BIFI</name>
<dbReference type="Proteomes" id="UP000710815">
    <property type="component" value="Unassembled WGS sequence"/>
</dbReference>
<feature type="region of interest" description="Disordered" evidence="1">
    <location>
        <begin position="60"/>
        <end position="83"/>
    </location>
</feature>
<protein>
    <submittedName>
        <fullName evidence="2">Uncharacterized protein</fullName>
    </submittedName>
</protein>
<dbReference type="RefSeq" id="WP_241514097.1">
    <property type="nucleotide sequence ID" value="NZ_JAFEJT020000038.1"/>
</dbReference>
<evidence type="ECO:0000313" key="3">
    <source>
        <dbReference type="Proteomes" id="UP000710815"/>
    </source>
</evidence>
<evidence type="ECO:0000313" key="2">
    <source>
        <dbReference type="EMBL" id="MCH9276413.1"/>
    </source>
</evidence>
<accession>A0ABS9VWC9</accession>
<keyword evidence="3" id="KW-1185">Reference proteome</keyword>
<reference evidence="2 3" key="1">
    <citation type="journal article" date="2021" name="Environ. Microbiol.">
        <title>Genetic insights into the dark matter of the mammalian gut microbiota through targeted genome reconstruction.</title>
        <authorList>
            <person name="Lugli G.A."/>
            <person name="Alessandri G."/>
            <person name="Milani C."/>
            <person name="Viappiani A."/>
            <person name="Fontana F."/>
            <person name="Tarracchini C."/>
            <person name="Mancabelli L."/>
            <person name="Argentini C."/>
            <person name="Ruiz L."/>
            <person name="Margolles A."/>
            <person name="van Sinderen D."/>
            <person name="Turroni F."/>
            <person name="Ventura M."/>
        </authorList>
    </citation>
    <scope>NUCLEOTIDE SEQUENCE [LARGE SCALE GENOMIC DNA]</scope>
    <source>
        <strain evidence="2 3">MA1</strain>
    </source>
</reference>